<dbReference type="GO" id="GO:0030136">
    <property type="term" value="C:clathrin-coated vesicle"/>
    <property type="evidence" value="ECO:0007669"/>
    <property type="project" value="UniProtKB-SubCell"/>
</dbReference>
<dbReference type="InterPro" id="IPR001623">
    <property type="entry name" value="DnaJ_domain"/>
</dbReference>
<evidence type="ECO:0000256" key="4">
    <source>
        <dbReference type="SAM" id="MobiDB-lite"/>
    </source>
</evidence>
<dbReference type="InterPro" id="IPR014020">
    <property type="entry name" value="Tensin_C2-dom"/>
</dbReference>
<reference evidence="5" key="1">
    <citation type="submission" date="2020-04" db="EMBL/GenBank/DDBJ databases">
        <authorList>
            <person name="Alioto T."/>
            <person name="Alioto T."/>
            <person name="Gomez Garrido J."/>
        </authorList>
    </citation>
    <scope>NUCLEOTIDE SEQUENCE</scope>
    <source>
        <strain evidence="5">A484AB</strain>
    </source>
</reference>
<evidence type="ECO:0000256" key="3">
    <source>
        <dbReference type="ARBA" id="ARBA00023329"/>
    </source>
</evidence>
<dbReference type="Gene3D" id="3.90.190.10">
    <property type="entry name" value="Protein tyrosine phosphatase superfamily"/>
    <property type="match status" value="1"/>
</dbReference>
<feature type="compositionally biased region" description="Polar residues" evidence="4">
    <location>
        <begin position="295"/>
        <end position="308"/>
    </location>
</feature>
<feature type="compositionally biased region" description="Polar residues" evidence="4">
    <location>
        <begin position="679"/>
        <end position="689"/>
    </location>
</feature>
<evidence type="ECO:0000313" key="5">
    <source>
        <dbReference type="EMBL" id="CAB4000572.1"/>
    </source>
</evidence>
<dbReference type="SUPFAM" id="SSF46565">
    <property type="entry name" value="Chaperone J-domain"/>
    <property type="match status" value="1"/>
</dbReference>
<sequence length="793" mass="88736">MDKRNVVVIQCQDGKLTSGLLVTSLFIYCHLFMSPECAFEMFNIRRQNMSTRIVPSPSQKHYFNYITQLINDTAVKPHKYFLTINAFTMEPVPLFNRARKGCRPFIEVYNGDKRVLTTAREIEQMREYTVSDQQIDCKLRLEIQGDVTICVYHGRSTLGGKVQGKLTSIPMFQIQFHTGFIGVKAKKMVFIKEDIDVPDANNMNKFAENFNLTLDVTVDENHCNDMTYVWDSGPNEKATRQLLFTTSEEYLQCQEDFVLGDDREMSYREQFEMDKKSRHENTANQGSADVKADSSLINNKTKPGSGNAKTERKPGSFFENLEWEADEEPLKESSESDEEWDALRSGNTQNESNNTARTTFDFFGETEPQRSNNEANFDLFNLRQGEEQPDHTTNDTNEDLLGLAQDSKGQSGETRDPSVPSPRPRKGTRHSSLGEDQLQSDFDLLNLSNHSKEDSEVDLLGLNSSGGAMKRNKSADDIFNTSPTENKVSDDIFADLRSPSNNSNTPPQSNSTQSFDPFAGGKAKNVDLFYDFSTNTSGSSGPILTPQVNTSWKQNTSASEKTTSSDPFADLGGLGSSNGFGKLNGNTAPESFPSFQQKSPSPSPTPKPATPAQQKYGFQNSGKASPKVQKPNYAPSFSTAAGSVFGSYGLRDGYVNKPVKKDEFSDILNSHGFKATPESGPSTMNSLRQQTEEEDDPVKAKIRGWSDGKRKNIRALLCSLDTVLWEEEKRWKKVGMHELVTADQVKKYYKRAVLSVHPDKLIGTPQEHLARAIFIELNESWTAFEESGSKSLY</sequence>
<dbReference type="Proteomes" id="UP001152795">
    <property type="component" value="Unassembled WGS sequence"/>
</dbReference>
<evidence type="ECO:0000256" key="2">
    <source>
        <dbReference type="ARBA" id="ARBA00022553"/>
    </source>
</evidence>
<feature type="compositionally biased region" description="Polar residues" evidence="4">
    <location>
        <begin position="345"/>
        <end position="355"/>
    </location>
</feature>
<dbReference type="GO" id="GO:0072318">
    <property type="term" value="P:clathrin coat disassembly"/>
    <property type="evidence" value="ECO:0007669"/>
    <property type="project" value="TreeGrafter"/>
</dbReference>
<feature type="compositionally biased region" description="Low complexity" evidence="4">
    <location>
        <begin position="591"/>
        <end position="600"/>
    </location>
</feature>
<dbReference type="AlphaFoldDB" id="A0A7D9E7H1"/>
<organism evidence="5 6">
    <name type="scientific">Paramuricea clavata</name>
    <name type="common">Red gorgonian</name>
    <name type="synonym">Violescent sea-whip</name>
    <dbReference type="NCBI Taxonomy" id="317549"/>
    <lineage>
        <taxon>Eukaryota</taxon>
        <taxon>Metazoa</taxon>
        <taxon>Cnidaria</taxon>
        <taxon>Anthozoa</taxon>
        <taxon>Octocorallia</taxon>
        <taxon>Malacalcyonacea</taxon>
        <taxon>Plexauridae</taxon>
        <taxon>Paramuricea</taxon>
    </lineage>
</organism>
<keyword evidence="5" id="KW-0418">Kinase</keyword>
<feature type="region of interest" description="Disordered" evidence="4">
    <location>
        <begin position="672"/>
        <end position="698"/>
    </location>
</feature>
<dbReference type="Gene3D" id="1.10.287.110">
    <property type="entry name" value="DnaJ domain"/>
    <property type="match status" value="1"/>
</dbReference>
<dbReference type="GO" id="GO:0030276">
    <property type="term" value="F:clathrin binding"/>
    <property type="evidence" value="ECO:0007669"/>
    <property type="project" value="TreeGrafter"/>
</dbReference>
<proteinExistence type="predicted"/>
<dbReference type="InterPro" id="IPR036869">
    <property type="entry name" value="J_dom_sf"/>
</dbReference>
<dbReference type="GO" id="GO:0072583">
    <property type="term" value="P:clathrin-dependent endocytosis"/>
    <property type="evidence" value="ECO:0007669"/>
    <property type="project" value="TreeGrafter"/>
</dbReference>
<dbReference type="InterPro" id="IPR035892">
    <property type="entry name" value="C2_domain_sf"/>
</dbReference>
<dbReference type="InterPro" id="IPR029021">
    <property type="entry name" value="Prot-tyrosine_phosphatase-like"/>
</dbReference>
<keyword evidence="3" id="KW-0968">Cytoplasmic vesicle</keyword>
<comment type="subcellular location">
    <subcellularLocation>
        <location evidence="1">Cytoplasmic vesicle</location>
        <location evidence="1">Clathrin-coated vesicle</location>
    </subcellularLocation>
</comment>
<dbReference type="SMART" id="SM01326">
    <property type="entry name" value="PTEN_C2"/>
    <property type="match status" value="1"/>
</dbReference>
<gene>
    <name evidence="5" type="ORF">PACLA_8A059600</name>
</gene>
<feature type="compositionally biased region" description="Polar residues" evidence="4">
    <location>
        <begin position="536"/>
        <end position="566"/>
    </location>
</feature>
<evidence type="ECO:0000313" key="6">
    <source>
        <dbReference type="Proteomes" id="UP001152795"/>
    </source>
</evidence>
<dbReference type="PROSITE" id="PS51182">
    <property type="entry name" value="C2_TENSIN"/>
    <property type="match status" value="1"/>
</dbReference>
<feature type="region of interest" description="Disordered" evidence="4">
    <location>
        <begin position="536"/>
        <end position="631"/>
    </location>
</feature>
<keyword evidence="6" id="KW-1185">Reference proteome</keyword>
<feature type="compositionally biased region" description="Basic and acidic residues" evidence="4">
    <location>
        <begin position="384"/>
        <end position="393"/>
    </location>
</feature>
<dbReference type="CDD" id="cd06257">
    <property type="entry name" value="DnaJ"/>
    <property type="match status" value="1"/>
</dbReference>
<accession>A0A7D9E7H1</accession>
<dbReference type="Gene3D" id="2.60.40.1110">
    <property type="match status" value="1"/>
</dbReference>
<feature type="region of interest" description="Disordered" evidence="4">
    <location>
        <begin position="381"/>
        <end position="520"/>
    </location>
</feature>
<feature type="compositionally biased region" description="Low complexity" evidence="4">
    <location>
        <begin position="498"/>
        <end position="514"/>
    </location>
</feature>
<evidence type="ECO:0000256" key="1">
    <source>
        <dbReference type="ARBA" id="ARBA00004132"/>
    </source>
</evidence>
<dbReference type="OrthoDB" id="1717591at2759"/>
<dbReference type="SUPFAM" id="SSF52799">
    <property type="entry name" value="(Phosphotyrosine protein) phosphatases II"/>
    <property type="match status" value="1"/>
</dbReference>
<keyword evidence="2" id="KW-0597">Phosphoprotein</keyword>
<protein>
    <submittedName>
        <fullName evidence="5">Cyclin-G-associated kinase isoform X1</fullName>
    </submittedName>
</protein>
<dbReference type="PANTHER" id="PTHR23172">
    <property type="entry name" value="AUXILIN/CYCLIN G-ASSOCIATED KINASE-RELATED"/>
    <property type="match status" value="1"/>
</dbReference>
<dbReference type="GO" id="GO:0016301">
    <property type="term" value="F:kinase activity"/>
    <property type="evidence" value="ECO:0007669"/>
    <property type="project" value="UniProtKB-KW"/>
</dbReference>
<dbReference type="Pfam" id="PF10409">
    <property type="entry name" value="PTEN_C2"/>
    <property type="match status" value="1"/>
</dbReference>
<dbReference type="EMBL" id="CACRXK020003869">
    <property type="protein sequence ID" value="CAB4000572.1"/>
    <property type="molecule type" value="Genomic_DNA"/>
</dbReference>
<comment type="caution">
    <text evidence="5">The sequence shown here is derived from an EMBL/GenBank/DDBJ whole genome shotgun (WGS) entry which is preliminary data.</text>
</comment>
<name>A0A7D9E7H1_PARCT</name>
<dbReference type="PROSITE" id="PS50076">
    <property type="entry name" value="DNAJ_2"/>
    <property type="match status" value="1"/>
</dbReference>
<dbReference type="FunFam" id="1.10.287.110:FF:000002">
    <property type="entry name" value="putative tyrosine-protein phosphatase auxilin isoform X2"/>
    <property type="match status" value="1"/>
</dbReference>
<dbReference type="SUPFAM" id="SSF49562">
    <property type="entry name" value="C2 domain (Calcium/lipid-binding domain, CaLB)"/>
    <property type="match status" value="1"/>
</dbReference>
<dbReference type="PANTHER" id="PTHR23172:SF19">
    <property type="entry name" value="J DOMAIN-CONTAINING PROTEIN"/>
    <property type="match status" value="1"/>
</dbReference>
<keyword evidence="5" id="KW-0808">Transferase</keyword>
<feature type="region of interest" description="Disordered" evidence="4">
    <location>
        <begin position="273"/>
        <end position="355"/>
    </location>
</feature>
<dbReference type="FunFam" id="2.60.40.1110:FF:000001">
    <property type="entry name" value="cyclin-G-associated kinase isoform X2"/>
    <property type="match status" value="1"/>
</dbReference>